<reference evidence="3 4" key="1">
    <citation type="submission" date="2017-02" db="EMBL/GenBank/DDBJ databases">
        <title>The new phylogeny of genus Mycobacterium.</title>
        <authorList>
            <person name="Tortoli E."/>
            <person name="Trovato A."/>
            <person name="Cirillo D.M."/>
        </authorList>
    </citation>
    <scope>NUCLEOTIDE SEQUENCE [LARGE SCALE GENOMIC DNA]</scope>
    <source>
        <strain evidence="3 4">DSM 45145</strain>
    </source>
</reference>
<dbReference type="AlphaFoldDB" id="A0A7I7P7D4"/>
<evidence type="ECO:0000313" key="5">
    <source>
        <dbReference type="Proteomes" id="UP000466894"/>
    </source>
</evidence>
<proteinExistence type="predicted"/>
<protein>
    <recommendedName>
        <fullName evidence="6">DUF3618 domain-containing protein</fullName>
    </recommendedName>
</protein>
<dbReference type="Proteomes" id="UP000466894">
    <property type="component" value="Chromosome"/>
</dbReference>
<dbReference type="EMBL" id="MVIC01000001">
    <property type="protein sequence ID" value="ORB18783.1"/>
    <property type="molecule type" value="Genomic_DNA"/>
</dbReference>
<gene>
    <name evidence="3" type="ORF">BST37_01095</name>
    <name evidence="2" type="ORF">MNVI_01210</name>
</gene>
<evidence type="ECO:0000313" key="4">
    <source>
        <dbReference type="Proteomes" id="UP000192374"/>
    </source>
</evidence>
<name>A0A7I7P7D4_9MYCO</name>
<dbReference type="Pfam" id="PF12277">
    <property type="entry name" value="DUF3618"/>
    <property type="match status" value="1"/>
</dbReference>
<organism evidence="2 5">
    <name type="scientific">Mycobacterium noviomagense</name>
    <dbReference type="NCBI Taxonomy" id="459858"/>
    <lineage>
        <taxon>Bacteria</taxon>
        <taxon>Bacillati</taxon>
        <taxon>Actinomycetota</taxon>
        <taxon>Actinomycetes</taxon>
        <taxon>Mycobacteriales</taxon>
        <taxon>Mycobacteriaceae</taxon>
        <taxon>Mycobacterium</taxon>
    </lineage>
</organism>
<dbReference type="InterPro" id="IPR022062">
    <property type="entry name" value="DUF3618"/>
</dbReference>
<reference evidence="2 5" key="2">
    <citation type="journal article" date="2019" name="Emerg. Microbes Infect.">
        <title>Comprehensive subspecies identification of 175 nontuberculous mycobacteria species based on 7547 genomic profiles.</title>
        <authorList>
            <person name="Matsumoto Y."/>
            <person name="Kinjo T."/>
            <person name="Motooka D."/>
            <person name="Nabeya D."/>
            <person name="Jung N."/>
            <person name="Uechi K."/>
            <person name="Horii T."/>
            <person name="Iida T."/>
            <person name="Fujita J."/>
            <person name="Nakamura S."/>
        </authorList>
    </citation>
    <scope>NUCLEOTIDE SEQUENCE [LARGE SCALE GENOMIC DNA]</scope>
    <source>
        <strain evidence="2 5">JCM 16367</strain>
    </source>
</reference>
<keyword evidence="4" id="KW-1185">Reference proteome</keyword>
<dbReference type="KEGG" id="mnv:MNVI_01210"/>
<dbReference type="EMBL" id="AP022583">
    <property type="protein sequence ID" value="BBY04803.1"/>
    <property type="molecule type" value="Genomic_DNA"/>
</dbReference>
<evidence type="ECO:0008006" key="6">
    <source>
        <dbReference type="Google" id="ProtNLM"/>
    </source>
</evidence>
<evidence type="ECO:0000256" key="1">
    <source>
        <dbReference type="SAM" id="Phobius"/>
    </source>
</evidence>
<evidence type="ECO:0000313" key="2">
    <source>
        <dbReference type="EMBL" id="BBY04803.1"/>
    </source>
</evidence>
<sequence>MAEAERPEPGPNAAISEIQSDIEHTRGELGDTVGALSDKFDVAGRARAAAKPSLVAVASVAGATVVSMFWWRRRSRRRR</sequence>
<evidence type="ECO:0000313" key="3">
    <source>
        <dbReference type="EMBL" id="ORB18783.1"/>
    </source>
</evidence>
<feature type="transmembrane region" description="Helical" evidence="1">
    <location>
        <begin position="53"/>
        <end position="71"/>
    </location>
</feature>
<keyword evidence="1" id="KW-1133">Transmembrane helix</keyword>
<keyword evidence="1" id="KW-0472">Membrane</keyword>
<keyword evidence="1" id="KW-0812">Transmembrane</keyword>
<accession>A0A7I7P7D4</accession>
<reference evidence="2" key="3">
    <citation type="submission" date="2020-02" db="EMBL/GenBank/DDBJ databases">
        <authorList>
            <person name="Matsumoto Y."/>
            <person name="Motooka D."/>
            <person name="Nakamura S."/>
        </authorList>
    </citation>
    <scope>NUCLEOTIDE SEQUENCE</scope>
    <source>
        <strain evidence="2">JCM 16367</strain>
    </source>
</reference>
<dbReference type="Proteomes" id="UP000192374">
    <property type="component" value="Unassembled WGS sequence"/>
</dbReference>
<dbReference type="OrthoDB" id="4641350at2"/>
<dbReference type="RefSeq" id="WP_083084418.1">
    <property type="nucleotide sequence ID" value="NZ_AP022583.1"/>
</dbReference>